<dbReference type="EMBL" id="UFVQ01000003">
    <property type="protein sequence ID" value="STD05639.1"/>
    <property type="molecule type" value="Genomic_DNA"/>
</dbReference>
<dbReference type="AlphaFoldDB" id="A0A376EA89"/>
<reference evidence="1 2" key="1">
    <citation type="submission" date="2018-06" db="EMBL/GenBank/DDBJ databases">
        <authorList>
            <consortium name="Pathogen Informatics"/>
            <person name="Doyle S."/>
        </authorList>
    </citation>
    <scope>NUCLEOTIDE SEQUENCE [LARGE SCALE GENOMIC DNA]</scope>
    <source>
        <strain evidence="1 2">NCTC13533</strain>
    </source>
</reference>
<evidence type="ECO:0000313" key="1">
    <source>
        <dbReference type="EMBL" id="STD05639.1"/>
    </source>
</evidence>
<organism evidence="1 2">
    <name type="scientific">Chryseobacterium carnipullorum</name>
    <dbReference type="NCBI Taxonomy" id="1124835"/>
    <lineage>
        <taxon>Bacteria</taxon>
        <taxon>Pseudomonadati</taxon>
        <taxon>Bacteroidota</taxon>
        <taxon>Flavobacteriia</taxon>
        <taxon>Flavobacteriales</taxon>
        <taxon>Weeksellaceae</taxon>
        <taxon>Chryseobacterium group</taxon>
        <taxon>Chryseobacterium</taxon>
    </lineage>
</organism>
<gene>
    <name evidence="1" type="ORF">NCTC13533_03879</name>
</gene>
<protein>
    <submittedName>
        <fullName evidence="1">Uncharacterized protein</fullName>
    </submittedName>
</protein>
<sequence>MYTKARIERKNKLHIALYFIKKFNRFIKKPKHHCKKQDQTYKHHIDSIKVNRVSSTYDTISRLKPACSRFLNVFLEIVIFKIFYSRPIGQKEAHSENKTFKRLNSKYLQIITQRYQNTKAYQNDRLVY</sequence>
<proteinExistence type="predicted"/>
<evidence type="ECO:0000313" key="2">
    <source>
        <dbReference type="Proteomes" id="UP000255224"/>
    </source>
</evidence>
<name>A0A376EA89_CHRCU</name>
<accession>A0A376EA89</accession>
<dbReference type="Proteomes" id="UP000255224">
    <property type="component" value="Unassembled WGS sequence"/>
</dbReference>